<feature type="domain" description="ABC3 transporter permease C-terminal" evidence="8">
    <location>
        <begin position="1095"/>
        <end position="1199"/>
    </location>
</feature>
<dbReference type="GO" id="GO:0005886">
    <property type="term" value="C:plasma membrane"/>
    <property type="evidence" value="ECO:0007669"/>
    <property type="project" value="UniProtKB-SubCell"/>
</dbReference>
<gene>
    <name evidence="10" type="ORF">FYJ51_00530</name>
</gene>
<comment type="subcellular location">
    <subcellularLocation>
        <location evidence="1">Cell membrane</location>
        <topology evidence="1">Multi-pass membrane protein</topology>
    </subcellularLocation>
</comment>
<sequence>MVRMNKTRKKNLKRMIHTTRSRFFSLTAIVAIGVAFFLGLVSSGTVMSYSVQVYDDELNLKDITVYSNYGFDEDDIDAVKVLDEVADAEGTKFADVYAASGSSIRVTRVHAYNPDDTINQFQLREGRLPENEHEALAEAGTDGTSGFAIGSTVTLSRPSDDLSDYLNIDEVTIVGTIDTPLYLNETKESSTLSNQAISTYLYVLESCFSMDYDTELNVVTVHGKNYDEFSDAYYAYTESVQKEIEDLGVTQAEHRRDAVVAEAEKKLDDAKQEYEDGKNDYDTSIAEAEQQLEDSRKQIQDAERQIADGKTQISDGEAKLKQSQEELLSQKYTNENKILDARAEISAGQTKLDQGKQEFAEQKSQAEAGIQQIDTGIEQLNTLQEQLTHLNESIQLAMLYQSLTEEQSQPISAAAESLGLSETNTVQDLINACKTASSGLSALLEPLADLPDETPVSTIIAQVQAAGDEESAAVLSPYEDQTLGDLRTRKNNLDQLAAQLEAIPDQLPISILLAGQPDLKTLTDQMGLTETSTAAELKAAIPVQIQALQDQKTSIQNQLADGQKQIDDAQAQLDRAYAETVNAATELYAAIDEGQQKIDDGWAELEANRQKIADAEAELAEGKQKLQDGEAELETQKADGAQKLEDARAEIDAGEQKIQDLEAGSWTVLTRSGHYASESYRQSVNQMKAIAGIFPVFFLAVAALVCMTTMTRLIEEQRGQIGIMRALGYTPKECASSYLIYAGMAALIGEAAGTVLGLAIFPPIIYYLWKIEYVLPPMKLKISWSVMAIADLLFLAVMELTSWKVLRADMKEVPAQLMRPKAPRLGKNTFLEKIPAVWNSLSFTWKVTIRNLFRYKKRFFMTVIGVAGCCALLITGFGVQDSIDNMVSIQYEEIYQIDAVITLKDDLSASELSKAADQIADREDVSGTVRGAFYNAKADTEDRSVEETVNAMIFRNEEDLSQAYDLRTRVGHDPISLSDDGVIISEKMSENMHLAIGDTFLLEGKAGLVKEVKVAGIAEMYMSHFVWMSEACYQSVFGTVPAQNSVFLKLKDGTDPASCEQAISAYSEVSSLDFCYSTLNTWKNTVHSLNLVVYVLIISSMALAFVVLGNLTNVNISERTREIATLKVLGFRKREVESYIYKENMVLTVIGALCGIPLGVLLHHTIMREVEMDAMMFGRTVDPDSILWSVLLTIGFGILVNRFMRKRLHDISMVESLKSVE</sequence>
<evidence type="ECO:0000313" key="10">
    <source>
        <dbReference type="EMBL" id="MSS57397.1"/>
    </source>
</evidence>
<dbReference type="PANTHER" id="PTHR30287">
    <property type="entry name" value="MEMBRANE COMPONENT OF PREDICTED ABC SUPERFAMILY METABOLITE UPTAKE TRANSPORTER"/>
    <property type="match status" value="1"/>
</dbReference>
<evidence type="ECO:0000256" key="2">
    <source>
        <dbReference type="ARBA" id="ARBA00022475"/>
    </source>
</evidence>
<feature type="domain" description="MacB-like periplasmic core" evidence="9">
    <location>
        <begin position="863"/>
        <end position="1065"/>
    </location>
</feature>
<evidence type="ECO:0000256" key="6">
    <source>
        <dbReference type="SAM" id="Coils"/>
    </source>
</evidence>
<organism evidence="10 11">
    <name type="scientific">Stecheria intestinalis</name>
    <dbReference type="NCBI Taxonomy" id="2606630"/>
    <lineage>
        <taxon>Bacteria</taxon>
        <taxon>Bacillati</taxon>
        <taxon>Bacillota</taxon>
        <taxon>Erysipelotrichia</taxon>
        <taxon>Erysipelotrichales</taxon>
        <taxon>Erysipelotrichaceae</taxon>
        <taxon>Stecheria</taxon>
    </lineage>
</organism>
<feature type="transmembrane region" description="Helical" evidence="7">
    <location>
        <begin position="782"/>
        <end position="801"/>
    </location>
</feature>
<evidence type="ECO:0000256" key="7">
    <source>
        <dbReference type="SAM" id="Phobius"/>
    </source>
</evidence>
<evidence type="ECO:0000256" key="1">
    <source>
        <dbReference type="ARBA" id="ARBA00004651"/>
    </source>
</evidence>
<dbReference type="Pfam" id="PF12704">
    <property type="entry name" value="MacB_PCD"/>
    <property type="match status" value="1"/>
</dbReference>
<protein>
    <submittedName>
        <fullName evidence="10">FtsX-like permease family protein</fullName>
    </submittedName>
</protein>
<feature type="transmembrane region" description="Helical" evidence="7">
    <location>
        <begin position="1186"/>
        <end position="1204"/>
    </location>
</feature>
<dbReference type="InterPro" id="IPR003838">
    <property type="entry name" value="ABC3_permease_C"/>
</dbReference>
<keyword evidence="2" id="KW-1003">Cell membrane</keyword>
<evidence type="ECO:0000259" key="9">
    <source>
        <dbReference type="Pfam" id="PF12704"/>
    </source>
</evidence>
<name>A0A7X2NQ11_9FIRM</name>
<feature type="transmembrane region" description="Helical" evidence="7">
    <location>
        <begin position="1144"/>
        <end position="1166"/>
    </location>
</feature>
<keyword evidence="4 7" id="KW-1133">Transmembrane helix</keyword>
<keyword evidence="6" id="KW-0175">Coiled coil</keyword>
<dbReference type="AlphaFoldDB" id="A0A7X2NQ11"/>
<feature type="transmembrane region" description="Helical" evidence="7">
    <location>
        <begin position="859"/>
        <end position="879"/>
    </location>
</feature>
<dbReference type="EMBL" id="VUMN01000001">
    <property type="protein sequence ID" value="MSS57397.1"/>
    <property type="molecule type" value="Genomic_DNA"/>
</dbReference>
<reference evidence="10 11" key="1">
    <citation type="submission" date="2019-08" db="EMBL/GenBank/DDBJ databases">
        <title>In-depth cultivation of the pig gut microbiome towards novel bacterial diversity and tailored functional studies.</title>
        <authorList>
            <person name="Wylensek D."/>
            <person name="Hitch T.C.A."/>
            <person name="Clavel T."/>
        </authorList>
    </citation>
    <scope>NUCLEOTIDE SEQUENCE [LARGE SCALE GENOMIC DNA]</scope>
    <source>
        <strain evidence="10 11">Oil+RF-744-GAM-WT-6</strain>
    </source>
</reference>
<evidence type="ECO:0000313" key="11">
    <source>
        <dbReference type="Proteomes" id="UP000461880"/>
    </source>
</evidence>
<evidence type="ECO:0000259" key="8">
    <source>
        <dbReference type="Pfam" id="PF02687"/>
    </source>
</evidence>
<dbReference type="Proteomes" id="UP000461880">
    <property type="component" value="Unassembled WGS sequence"/>
</dbReference>
<accession>A0A7X2NQ11</accession>
<feature type="coiled-coil region" evidence="6">
    <location>
        <begin position="260"/>
        <end position="319"/>
    </location>
</feature>
<feature type="transmembrane region" description="Helical" evidence="7">
    <location>
        <begin position="689"/>
        <end position="714"/>
    </location>
</feature>
<keyword evidence="11" id="KW-1185">Reference proteome</keyword>
<dbReference type="InterPro" id="IPR025857">
    <property type="entry name" value="MacB_PCD"/>
</dbReference>
<comment type="caution">
    <text evidence="10">The sequence shown here is derived from an EMBL/GenBank/DDBJ whole genome shotgun (WGS) entry which is preliminary data.</text>
</comment>
<proteinExistence type="predicted"/>
<dbReference type="Pfam" id="PF02687">
    <property type="entry name" value="FtsX"/>
    <property type="match status" value="2"/>
</dbReference>
<keyword evidence="3 7" id="KW-0812">Transmembrane</keyword>
<evidence type="ECO:0000256" key="3">
    <source>
        <dbReference type="ARBA" id="ARBA00022692"/>
    </source>
</evidence>
<dbReference type="InterPro" id="IPR038766">
    <property type="entry name" value="Membrane_comp_ABC_pdt"/>
</dbReference>
<feature type="domain" description="ABC3 transporter permease C-terminal" evidence="8">
    <location>
        <begin position="693"/>
        <end position="803"/>
    </location>
</feature>
<keyword evidence="5 7" id="KW-0472">Membrane</keyword>
<evidence type="ECO:0000256" key="5">
    <source>
        <dbReference type="ARBA" id="ARBA00023136"/>
    </source>
</evidence>
<dbReference type="PANTHER" id="PTHR30287:SF1">
    <property type="entry name" value="INNER MEMBRANE PROTEIN"/>
    <property type="match status" value="1"/>
</dbReference>
<evidence type="ECO:0000256" key="4">
    <source>
        <dbReference type="ARBA" id="ARBA00022989"/>
    </source>
</evidence>
<feature type="transmembrane region" description="Helical" evidence="7">
    <location>
        <begin position="735"/>
        <end position="762"/>
    </location>
</feature>
<feature type="coiled-coil region" evidence="6">
    <location>
        <begin position="605"/>
        <end position="664"/>
    </location>
</feature>
<feature type="transmembrane region" description="Helical" evidence="7">
    <location>
        <begin position="1091"/>
        <end position="1111"/>
    </location>
</feature>
<feature type="coiled-coil region" evidence="6">
    <location>
        <begin position="545"/>
        <end position="579"/>
    </location>
</feature>